<dbReference type="InterPro" id="IPR043502">
    <property type="entry name" value="DNA/RNA_pol_sf"/>
</dbReference>
<sequence length="79" mass="9007">MRHDQRHLNAITTKDSYLLPRIDDALDSISSSAWFSAWRGSPLTVSPTQNGLHHRQRTVGVQRYAIRIVQQTSHIQVAD</sequence>
<dbReference type="EMBL" id="JAINUG010000080">
    <property type="protein sequence ID" value="KAJ8399977.1"/>
    <property type="molecule type" value="Genomic_DNA"/>
</dbReference>
<proteinExistence type="predicted"/>
<dbReference type="Proteomes" id="UP001221898">
    <property type="component" value="Unassembled WGS sequence"/>
</dbReference>
<organism evidence="1 2">
    <name type="scientific">Aldrovandia affinis</name>
    <dbReference type="NCBI Taxonomy" id="143900"/>
    <lineage>
        <taxon>Eukaryota</taxon>
        <taxon>Metazoa</taxon>
        <taxon>Chordata</taxon>
        <taxon>Craniata</taxon>
        <taxon>Vertebrata</taxon>
        <taxon>Euteleostomi</taxon>
        <taxon>Actinopterygii</taxon>
        <taxon>Neopterygii</taxon>
        <taxon>Teleostei</taxon>
        <taxon>Notacanthiformes</taxon>
        <taxon>Halosauridae</taxon>
        <taxon>Aldrovandia</taxon>
    </lineage>
</organism>
<gene>
    <name evidence="1" type="ORF">AAFF_G00407070</name>
</gene>
<reference evidence="1" key="1">
    <citation type="journal article" date="2023" name="Science">
        <title>Genome structures resolve the early diversification of teleost fishes.</title>
        <authorList>
            <person name="Parey E."/>
            <person name="Louis A."/>
            <person name="Montfort J."/>
            <person name="Bouchez O."/>
            <person name="Roques C."/>
            <person name="Iampietro C."/>
            <person name="Lluch J."/>
            <person name="Castinel A."/>
            <person name="Donnadieu C."/>
            <person name="Desvignes T."/>
            <person name="Floi Bucao C."/>
            <person name="Jouanno E."/>
            <person name="Wen M."/>
            <person name="Mejri S."/>
            <person name="Dirks R."/>
            <person name="Jansen H."/>
            <person name="Henkel C."/>
            <person name="Chen W.J."/>
            <person name="Zahm M."/>
            <person name="Cabau C."/>
            <person name="Klopp C."/>
            <person name="Thompson A.W."/>
            <person name="Robinson-Rechavi M."/>
            <person name="Braasch I."/>
            <person name="Lecointre G."/>
            <person name="Bobe J."/>
            <person name="Postlethwait J.H."/>
            <person name="Berthelot C."/>
            <person name="Roest Crollius H."/>
            <person name="Guiguen Y."/>
        </authorList>
    </citation>
    <scope>NUCLEOTIDE SEQUENCE</scope>
    <source>
        <strain evidence="1">NC1722</strain>
    </source>
</reference>
<evidence type="ECO:0000313" key="1">
    <source>
        <dbReference type="EMBL" id="KAJ8399977.1"/>
    </source>
</evidence>
<name>A0AAD7SCB4_9TELE</name>
<accession>A0AAD7SCB4</accession>
<keyword evidence="2" id="KW-1185">Reference proteome</keyword>
<protein>
    <submittedName>
        <fullName evidence="1">Uncharacterized protein</fullName>
    </submittedName>
</protein>
<evidence type="ECO:0000313" key="2">
    <source>
        <dbReference type="Proteomes" id="UP001221898"/>
    </source>
</evidence>
<dbReference type="SUPFAM" id="SSF56672">
    <property type="entry name" value="DNA/RNA polymerases"/>
    <property type="match status" value="1"/>
</dbReference>
<dbReference type="Gene3D" id="3.30.70.270">
    <property type="match status" value="1"/>
</dbReference>
<dbReference type="InterPro" id="IPR043128">
    <property type="entry name" value="Rev_trsase/Diguanyl_cyclase"/>
</dbReference>
<comment type="caution">
    <text evidence="1">The sequence shown here is derived from an EMBL/GenBank/DDBJ whole genome shotgun (WGS) entry which is preliminary data.</text>
</comment>
<dbReference type="AlphaFoldDB" id="A0AAD7SCB4"/>